<comment type="caution">
    <text evidence="1">The sequence shown here is derived from an EMBL/GenBank/DDBJ whole genome shotgun (WGS) entry which is preliminary data.</text>
</comment>
<dbReference type="Pfam" id="PF14270">
    <property type="entry name" value="DUF4358"/>
    <property type="match status" value="1"/>
</dbReference>
<sequence length="162" mass="18693">MKKYIFTILKGFVLIGFIILLSTNFSYDKDSTKTMEEVQSKTIENIKLDGLSQQDNLSMKRFLDLDPSQYESVIYYKSNDAMSASEFVLVKFKDHSQQEPFKETIEKRVKNQKGIFEGYAPQQAELLKNAFIDIHGNYGLYAVKEDANTMNDQFKKVLSEGE</sequence>
<dbReference type="Proteomes" id="UP000649075">
    <property type="component" value="Unassembled WGS sequence"/>
</dbReference>
<dbReference type="EMBL" id="JACRWH010000075">
    <property type="protein sequence ID" value="MBC6013283.1"/>
    <property type="molecule type" value="Genomic_DNA"/>
</dbReference>
<dbReference type="InterPro" id="IPR025648">
    <property type="entry name" value="DUF4358"/>
</dbReference>
<reference evidence="1 2" key="1">
    <citation type="submission" date="2020-08" db="EMBL/GenBank/DDBJ databases">
        <authorList>
            <person name="Liu C."/>
            <person name="Sun Q."/>
        </authorList>
    </citation>
    <scope>NUCLEOTIDE SEQUENCE [LARGE SCALE GENOMIC DNA]</scope>
    <source>
        <strain evidence="1 2">L34</strain>
    </source>
</reference>
<evidence type="ECO:0000313" key="2">
    <source>
        <dbReference type="Proteomes" id="UP000649075"/>
    </source>
</evidence>
<proteinExistence type="predicted"/>
<accession>A0ABR7KKL7</accession>
<name>A0ABR7KKL7_9FIRM</name>
<keyword evidence="2" id="KW-1185">Reference proteome</keyword>
<evidence type="ECO:0000313" key="1">
    <source>
        <dbReference type="EMBL" id="MBC6013283.1"/>
    </source>
</evidence>
<organism evidence="1 2">
    <name type="scientific">Holdemanella hominis</name>
    <dbReference type="NCBI Taxonomy" id="2764327"/>
    <lineage>
        <taxon>Bacteria</taxon>
        <taxon>Bacillati</taxon>
        <taxon>Bacillota</taxon>
        <taxon>Erysipelotrichia</taxon>
        <taxon>Erysipelotrichales</taxon>
        <taxon>Erysipelotrichaceae</taxon>
        <taxon>Holdemanella</taxon>
    </lineage>
</organism>
<dbReference type="RefSeq" id="WP_186999737.1">
    <property type="nucleotide sequence ID" value="NZ_JACRWH010000075.1"/>
</dbReference>
<protein>
    <submittedName>
        <fullName evidence="1">DUF4358 domain-containing protein</fullName>
    </submittedName>
</protein>
<gene>
    <name evidence="1" type="ORF">H8911_11370</name>
</gene>